<dbReference type="InterPro" id="IPR023577">
    <property type="entry name" value="CYTH_domain"/>
</dbReference>
<evidence type="ECO:0000256" key="4">
    <source>
        <dbReference type="HAMAP-Rule" id="MF_01281"/>
    </source>
</evidence>
<dbReference type="InterPro" id="IPR006680">
    <property type="entry name" value="Amidohydro-rel"/>
</dbReference>
<dbReference type="SUPFAM" id="SSF51556">
    <property type="entry name" value="Metallo-dependent hydrolases"/>
    <property type="match status" value="1"/>
</dbReference>
<organism evidence="6 7">
    <name type="scientific">Anaerolinea thermophila</name>
    <dbReference type="NCBI Taxonomy" id="167964"/>
    <lineage>
        <taxon>Bacteria</taxon>
        <taxon>Bacillati</taxon>
        <taxon>Chloroflexota</taxon>
        <taxon>Anaerolineae</taxon>
        <taxon>Anaerolineales</taxon>
        <taxon>Anaerolineaceae</taxon>
        <taxon>Anaerolinea</taxon>
    </lineage>
</organism>
<feature type="binding site" evidence="4">
    <location>
        <position position="217"/>
    </location>
    <ligand>
        <name>Zn(2+)</name>
        <dbReference type="ChEBI" id="CHEBI:29105"/>
    </ligand>
</feature>
<keyword evidence="3 4" id="KW-0862">Zinc</keyword>
<feature type="binding site" evidence="4">
    <location>
        <position position="190"/>
    </location>
    <ligand>
        <name>substrate</name>
    </ligand>
</feature>
<gene>
    <name evidence="4" type="primary">mtaD</name>
    <name evidence="6" type="ORF">XD73_0053</name>
</gene>
<dbReference type="PANTHER" id="PTHR43794">
    <property type="entry name" value="AMINOHYDROLASE SSNA-RELATED"/>
    <property type="match status" value="1"/>
</dbReference>
<dbReference type="Gene3D" id="2.40.320.10">
    <property type="entry name" value="Hypothetical Protein Pfu-838710-001"/>
    <property type="match status" value="1"/>
</dbReference>
<dbReference type="HAMAP" id="MF_01281">
    <property type="entry name" value="MTA_SAH_deamin"/>
    <property type="match status" value="1"/>
</dbReference>
<feature type="binding site" evidence="4">
    <location>
        <position position="305"/>
    </location>
    <ligand>
        <name>Zn(2+)</name>
        <dbReference type="ChEBI" id="CHEBI:29105"/>
    </ligand>
</feature>
<comment type="catalytic activity">
    <reaction evidence="4">
        <text>S-adenosyl-L-homocysteine + H2O + H(+) = S-inosyl-L-homocysteine + NH4(+)</text>
        <dbReference type="Rhea" id="RHEA:20716"/>
        <dbReference type="ChEBI" id="CHEBI:15377"/>
        <dbReference type="ChEBI" id="CHEBI:15378"/>
        <dbReference type="ChEBI" id="CHEBI:28938"/>
        <dbReference type="ChEBI" id="CHEBI:57856"/>
        <dbReference type="ChEBI" id="CHEBI:57985"/>
        <dbReference type="EC" id="3.5.4.28"/>
    </reaction>
</comment>
<dbReference type="GO" id="GO:0090614">
    <property type="term" value="F:5'-methylthioadenosine deaminase activity"/>
    <property type="evidence" value="ECO:0007669"/>
    <property type="project" value="UniProtKB-UniRule"/>
</dbReference>
<dbReference type="InterPro" id="IPR050287">
    <property type="entry name" value="MTA/SAH_deaminase"/>
</dbReference>
<dbReference type="GO" id="GO:0050270">
    <property type="term" value="F:S-adenosylhomocysteine deaminase activity"/>
    <property type="evidence" value="ECO:0007669"/>
    <property type="project" value="UniProtKB-UniRule"/>
</dbReference>
<comment type="cofactor">
    <cofactor evidence="4">
        <name>Zn(2+)</name>
        <dbReference type="ChEBI" id="CHEBI:29105"/>
    </cofactor>
    <text evidence="4">Binds 1 zinc ion per subunit.</text>
</comment>
<comment type="catalytic activity">
    <reaction evidence="4">
        <text>S-methyl-5'-thioadenosine + H2O + H(+) = S-methyl-5'-thioinosine + NH4(+)</text>
        <dbReference type="Rhea" id="RHEA:25025"/>
        <dbReference type="ChEBI" id="CHEBI:15377"/>
        <dbReference type="ChEBI" id="CHEBI:15378"/>
        <dbReference type="ChEBI" id="CHEBI:17509"/>
        <dbReference type="ChEBI" id="CHEBI:28938"/>
        <dbReference type="ChEBI" id="CHEBI:48595"/>
        <dbReference type="EC" id="3.5.4.31"/>
    </reaction>
</comment>
<dbReference type="InterPro" id="IPR033469">
    <property type="entry name" value="CYTH-like_dom_sf"/>
</dbReference>
<dbReference type="InterPro" id="IPR023512">
    <property type="entry name" value="Deaminase_MtaD/DadD"/>
</dbReference>
<evidence type="ECO:0000313" key="7">
    <source>
        <dbReference type="Proteomes" id="UP000064249"/>
    </source>
</evidence>
<dbReference type="Gene3D" id="2.30.40.10">
    <property type="entry name" value="Urease, subunit C, domain 1"/>
    <property type="match status" value="1"/>
</dbReference>
<dbReference type="Gene3D" id="3.20.20.140">
    <property type="entry name" value="Metal-dependent hydrolases"/>
    <property type="match status" value="1"/>
</dbReference>
<name>A0A101FZ01_9CHLR</name>
<dbReference type="GO" id="GO:0046872">
    <property type="term" value="F:metal ion binding"/>
    <property type="evidence" value="ECO:0007669"/>
    <property type="project" value="UniProtKB-KW"/>
</dbReference>
<dbReference type="PROSITE" id="PS51707">
    <property type="entry name" value="CYTH"/>
    <property type="match status" value="1"/>
</dbReference>
<dbReference type="Proteomes" id="UP000064249">
    <property type="component" value="Unassembled WGS sequence"/>
</dbReference>
<dbReference type="CDD" id="cd01298">
    <property type="entry name" value="ATZ_TRZ_like"/>
    <property type="match status" value="1"/>
</dbReference>
<accession>A0A101FZ01</accession>
<comment type="similarity">
    <text evidence="4">Belongs to the metallo-dependent hydrolases superfamily. MTA/SAH deaminase family.</text>
</comment>
<reference evidence="6 7" key="1">
    <citation type="journal article" date="2015" name="MBio">
        <title>Genome-Resolved Metagenomic Analysis Reveals Roles for Candidate Phyla and Other Microbial Community Members in Biogeochemical Transformations in Oil Reservoirs.</title>
        <authorList>
            <person name="Hu P."/>
            <person name="Tom L."/>
            <person name="Singh A."/>
            <person name="Thomas B.C."/>
            <person name="Baker B.J."/>
            <person name="Piceno Y.M."/>
            <person name="Andersen G.L."/>
            <person name="Banfield J.F."/>
        </authorList>
    </citation>
    <scope>NUCLEOTIDE SEQUENCE [LARGE SCALE GENOMIC DNA]</scope>
    <source>
        <strain evidence="6">46_16</strain>
    </source>
</reference>
<keyword evidence="2 4" id="KW-0378">Hydrolase</keyword>
<dbReference type="Pfam" id="PF01979">
    <property type="entry name" value="Amidohydro_1"/>
    <property type="match status" value="1"/>
</dbReference>
<proteinExistence type="inferred from homology"/>
<sequence>MEKQLILKNAIVLTMDKDLTKFDQGAVVISGSTITAVGEEKDLLKKYPDAEVFDCGRKVLMPGFVNTHTHIAMNLIRGFSDDLRLDVWLNGYIMPVEREFVTPDFVRLGTQLGCAELIRSGVTCFLDMYYFEDVVAEATAEIGLRGVLSQTVMKYPTPDAHSYEESMEYCTRFIERWKGHELITPSVAPHAPYTTGDEILQATKDLALKYDVPLHIHISETAQEVENMRKELGMPVVPYVKKQGVFEAKTIAAHCVHIDEGEMRTLEHSNVGVAHNPSSNLKLASGIAPITRMLELGLKVGIGTDGTASNNDLDFFEEMRLASFLAKGSSGDPTVVPAQQTLSMATRIGAEAIHMEDQIGTLEAGKKADMILVDMHTLHNSPSFHHSEFGIYAQLIYAGKSTDVSDVMVNGNWLMRNHVLLHIDEDKLIAQSQEYARKMDAFIIEREKSVLSKLIAIGGASQEESFEVQAKVSIPDRNTVLENLKNPAISIIRKRHYREYDTYFKFESSDEGTVRFREDHFVEENGKISHVRSRLTLIGPSREHHYPQDVLLSRSRYLAPATQSLRFYREYFKPFSEIEIEKDRLRYLIEFEGEEFFINLDKINKPDMGSFLEIKARTWSMNDAEEKSEKIGKLMEVLGTAQEEKICKDYLEMVEDYLK</sequence>
<dbReference type="EC" id="3.5.4.28" evidence="4"/>
<dbReference type="InterPro" id="IPR032466">
    <property type="entry name" value="Metal_Hydrolase"/>
</dbReference>
<evidence type="ECO:0000256" key="1">
    <source>
        <dbReference type="ARBA" id="ARBA00022723"/>
    </source>
</evidence>
<feature type="binding site" evidence="4">
    <location>
        <position position="305"/>
    </location>
    <ligand>
        <name>substrate</name>
    </ligand>
</feature>
<keyword evidence="1 4" id="KW-0479">Metal-binding</keyword>
<dbReference type="PANTHER" id="PTHR43794:SF11">
    <property type="entry name" value="AMIDOHYDROLASE-RELATED DOMAIN-CONTAINING PROTEIN"/>
    <property type="match status" value="1"/>
</dbReference>
<evidence type="ECO:0000256" key="3">
    <source>
        <dbReference type="ARBA" id="ARBA00022833"/>
    </source>
</evidence>
<dbReference type="Pfam" id="PF22039">
    <property type="entry name" value="HUTI_composite_bact"/>
    <property type="match status" value="1"/>
</dbReference>
<dbReference type="PATRIC" id="fig|167964.4.peg.345"/>
<dbReference type="InterPro" id="IPR011059">
    <property type="entry name" value="Metal-dep_hydrolase_composite"/>
</dbReference>
<dbReference type="FunFam" id="3.20.20.140:FF:000014">
    <property type="entry name" value="5-methylthioadenosine/S-adenosylhomocysteine deaminase"/>
    <property type="match status" value="1"/>
</dbReference>
<comment type="caution">
    <text evidence="4">Lacks conserved residue(s) required for the propagation of feature annotation.</text>
</comment>
<dbReference type="SUPFAM" id="SSF51338">
    <property type="entry name" value="Composite domain of metallo-dependent hydrolases"/>
    <property type="match status" value="1"/>
</dbReference>
<dbReference type="SUPFAM" id="SSF55154">
    <property type="entry name" value="CYTH-like phosphatases"/>
    <property type="match status" value="1"/>
</dbReference>
<feature type="domain" description="CYTH" evidence="5">
    <location>
        <begin position="465"/>
        <end position="656"/>
    </location>
</feature>
<dbReference type="EC" id="3.5.4.31" evidence="4"/>
<feature type="binding site" evidence="4">
    <location>
        <position position="68"/>
    </location>
    <ligand>
        <name>Zn(2+)</name>
        <dbReference type="ChEBI" id="CHEBI:29105"/>
    </ligand>
</feature>
<evidence type="ECO:0000259" key="5">
    <source>
        <dbReference type="PROSITE" id="PS51707"/>
    </source>
</evidence>
<comment type="function">
    <text evidence="4">Catalyzes the deamination of 5-methylthioadenosine and S-adenosyl-L-homocysteine into 5-methylthioinosine and S-inosyl-L-homocysteine, respectively. Is also able to deaminate adenosine.</text>
</comment>
<dbReference type="AlphaFoldDB" id="A0A101FZ01"/>
<feature type="binding site" evidence="4">
    <location>
        <position position="220"/>
    </location>
    <ligand>
        <name>substrate</name>
    </ligand>
</feature>
<dbReference type="InterPro" id="IPR054418">
    <property type="entry name" value="MQNX/HUTI_composite_N"/>
</dbReference>
<feature type="binding site" evidence="4">
    <location>
        <position position="70"/>
    </location>
    <ligand>
        <name>Zn(2+)</name>
        <dbReference type="ChEBI" id="CHEBI:29105"/>
    </ligand>
</feature>
<evidence type="ECO:0000256" key="2">
    <source>
        <dbReference type="ARBA" id="ARBA00022801"/>
    </source>
</evidence>
<feature type="binding site" evidence="4">
    <location>
        <position position="97"/>
    </location>
    <ligand>
        <name>substrate</name>
    </ligand>
</feature>
<comment type="caution">
    <text evidence="6">The sequence shown here is derived from an EMBL/GenBank/DDBJ whole genome shotgun (WGS) entry which is preliminary data.</text>
</comment>
<protein>
    <recommendedName>
        <fullName evidence="4">5-methylthioadenosine/S-adenosylhomocysteine deaminase</fullName>
        <shortName evidence="4">MTA/SAH deaminase</shortName>
        <ecNumber evidence="4">3.5.4.28</ecNumber>
        <ecNumber evidence="4">3.5.4.31</ecNumber>
    </recommendedName>
</protein>
<evidence type="ECO:0000313" key="6">
    <source>
        <dbReference type="EMBL" id="KUK47107.1"/>
    </source>
</evidence>
<dbReference type="EMBL" id="LGFU01000001">
    <property type="protein sequence ID" value="KUK47107.1"/>
    <property type="molecule type" value="Genomic_DNA"/>
</dbReference>